<accession>A0A1F5GZJ9</accession>
<feature type="transmembrane region" description="Helical" evidence="1">
    <location>
        <begin position="109"/>
        <end position="127"/>
    </location>
</feature>
<evidence type="ECO:0000313" key="2">
    <source>
        <dbReference type="EMBL" id="OGD97342.1"/>
    </source>
</evidence>
<organism evidence="2 3">
    <name type="scientific">Candidatus Curtissbacteria bacterium RIFCSPHIGHO2_12_FULL_38_9b</name>
    <dbReference type="NCBI Taxonomy" id="1797720"/>
    <lineage>
        <taxon>Bacteria</taxon>
        <taxon>Candidatus Curtissiibacteriota</taxon>
    </lineage>
</organism>
<feature type="transmembrane region" description="Helical" evidence="1">
    <location>
        <begin position="79"/>
        <end position="103"/>
    </location>
</feature>
<keyword evidence="1" id="KW-1133">Transmembrane helix</keyword>
<keyword evidence="1" id="KW-0812">Transmembrane</keyword>
<dbReference type="EMBL" id="MFBJ01000007">
    <property type="protein sequence ID" value="OGD97342.1"/>
    <property type="molecule type" value="Genomic_DNA"/>
</dbReference>
<sequence>MVVDLVLSHQHKKIALFVLFLAIAVVMSVIEDIFVVILAAQATINLRIILLIFAISIPFAAFSELVVDKIYIPILGRKLELFLEFLIFGIIIGIIEDLLAILVATSSPITLKTIGIITLIAIPFAILSELIVDRMDLIPPGDNPKK</sequence>
<feature type="transmembrane region" description="Helical" evidence="1">
    <location>
        <begin position="46"/>
        <end position="67"/>
    </location>
</feature>
<evidence type="ECO:0000313" key="3">
    <source>
        <dbReference type="Proteomes" id="UP000176666"/>
    </source>
</evidence>
<keyword evidence="1" id="KW-0472">Membrane</keyword>
<reference evidence="2 3" key="1">
    <citation type="journal article" date="2016" name="Nat. Commun.">
        <title>Thousands of microbial genomes shed light on interconnected biogeochemical processes in an aquifer system.</title>
        <authorList>
            <person name="Anantharaman K."/>
            <person name="Brown C.T."/>
            <person name="Hug L.A."/>
            <person name="Sharon I."/>
            <person name="Castelle C.J."/>
            <person name="Probst A.J."/>
            <person name="Thomas B.C."/>
            <person name="Singh A."/>
            <person name="Wilkins M.J."/>
            <person name="Karaoz U."/>
            <person name="Brodie E.L."/>
            <person name="Williams K.H."/>
            <person name="Hubbard S.S."/>
            <person name="Banfield J.F."/>
        </authorList>
    </citation>
    <scope>NUCLEOTIDE SEQUENCE [LARGE SCALE GENOMIC DNA]</scope>
</reference>
<dbReference type="AlphaFoldDB" id="A0A1F5GZJ9"/>
<comment type="caution">
    <text evidence="2">The sequence shown here is derived from an EMBL/GenBank/DDBJ whole genome shotgun (WGS) entry which is preliminary data.</text>
</comment>
<evidence type="ECO:0000256" key="1">
    <source>
        <dbReference type="SAM" id="Phobius"/>
    </source>
</evidence>
<gene>
    <name evidence="2" type="ORF">A3F02_03470</name>
</gene>
<dbReference type="Proteomes" id="UP000176666">
    <property type="component" value="Unassembled WGS sequence"/>
</dbReference>
<protein>
    <submittedName>
        <fullName evidence="2">Uncharacterized protein</fullName>
    </submittedName>
</protein>
<name>A0A1F5GZJ9_9BACT</name>
<feature type="transmembrane region" description="Helical" evidence="1">
    <location>
        <begin position="14"/>
        <end position="40"/>
    </location>
</feature>
<proteinExistence type="predicted"/>